<evidence type="ECO:0000313" key="2">
    <source>
        <dbReference type="Proteomes" id="UP001519363"/>
    </source>
</evidence>
<proteinExistence type="predicted"/>
<evidence type="ECO:0000313" key="1">
    <source>
        <dbReference type="EMBL" id="MBP2471666.1"/>
    </source>
</evidence>
<organism evidence="1 2">
    <name type="scientific">Crossiella equi</name>
    <dbReference type="NCBI Taxonomy" id="130796"/>
    <lineage>
        <taxon>Bacteria</taxon>
        <taxon>Bacillati</taxon>
        <taxon>Actinomycetota</taxon>
        <taxon>Actinomycetes</taxon>
        <taxon>Pseudonocardiales</taxon>
        <taxon>Pseudonocardiaceae</taxon>
        <taxon>Crossiella</taxon>
    </lineage>
</organism>
<accession>A0ABS5A5T9</accession>
<reference evidence="1 2" key="1">
    <citation type="submission" date="2021-03" db="EMBL/GenBank/DDBJ databases">
        <title>Sequencing the genomes of 1000 actinobacteria strains.</title>
        <authorList>
            <person name="Klenk H.-P."/>
        </authorList>
    </citation>
    <scope>NUCLEOTIDE SEQUENCE [LARGE SCALE GENOMIC DNA]</scope>
    <source>
        <strain evidence="1 2">DSM 44580</strain>
    </source>
</reference>
<comment type="caution">
    <text evidence="1">The sequence shown here is derived from an EMBL/GenBank/DDBJ whole genome shotgun (WGS) entry which is preliminary data.</text>
</comment>
<name>A0ABS5A5T9_9PSEU</name>
<dbReference type="EMBL" id="JAGIOO010000001">
    <property type="protein sequence ID" value="MBP2471666.1"/>
    <property type="molecule type" value="Genomic_DNA"/>
</dbReference>
<protein>
    <submittedName>
        <fullName evidence="1">Uncharacterized protein</fullName>
    </submittedName>
</protein>
<dbReference type="Proteomes" id="UP001519363">
    <property type="component" value="Unassembled WGS sequence"/>
</dbReference>
<gene>
    <name evidence="1" type="ORF">JOF53_000538</name>
</gene>
<keyword evidence="2" id="KW-1185">Reference proteome</keyword>
<sequence>MSAILELQAMPALDSAATCQQCLSNVSSNQVAG</sequence>